<keyword evidence="11" id="KW-1185">Reference proteome</keyword>
<evidence type="ECO:0000256" key="4">
    <source>
        <dbReference type="ARBA" id="ARBA00022771"/>
    </source>
</evidence>
<accession>A0AAE0BSD5</accession>
<protein>
    <recommendedName>
        <fullName evidence="12">Thioredoxin domain-containing protein</fullName>
    </recommendedName>
</protein>
<evidence type="ECO:0000256" key="5">
    <source>
        <dbReference type="ARBA" id="ARBA00022833"/>
    </source>
</evidence>
<keyword evidence="3" id="KW-0677">Repeat</keyword>
<evidence type="ECO:0000256" key="2">
    <source>
        <dbReference type="ARBA" id="ARBA00022723"/>
    </source>
</evidence>
<gene>
    <name evidence="10" type="ORF">CYMTET_48453</name>
</gene>
<dbReference type="PANTHER" id="PTHR12360">
    <property type="entry name" value="NUCLEAR TRANSCRIPTION FACTOR, X-BOX BINDING 1 NFX1"/>
    <property type="match status" value="1"/>
</dbReference>
<evidence type="ECO:0008006" key="12">
    <source>
        <dbReference type="Google" id="ProtNLM"/>
    </source>
</evidence>
<keyword evidence="2" id="KW-0479">Metal-binding</keyword>
<feature type="domain" description="Thioredoxin" evidence="9">
    <location>
        <begin position="963"/>
        <end position="1092"/>
    </location>
</feature>
<evidence type="ECO:0000313" key="11">
    <source>
        <dbReference type="Proteomes" id="UP001190700"/>
    </source>
</evidence>
<feature type="region of interest" description="Disordered" evidence="7">
    <location>
        <begin position="1"/>
        <end position="57"/>
    </location>
</feature>
<keyword evidence="4 6" id="KW-0863">Zinc-finger</keyword>
<feature type="region of interest" description="Disordered" evidence="7">
    <location>
        <begin position="853"/>
        <end position="883"/>
    </location>
</feature>
<evidence type="ECO:0000256" key="6">
    <source>
        <dbReference type="PROSITE-ProRule" id="PRU00146"/>
    </source>
</evidence>
<dbReference type="GO" id="GO:0008270">
    <property type="term" value="F:zinc ion binding"/>
    <property type="evidence" value="ECO:0007669"/>
    <property type="project" value="UniProtKB-KW"/>
</dbReference>
<dbReference type="PROSITE" id="PS01359">
    <property type="entry name" value="ZF_PHD_1"/>
    <property type="match status" value="1"/>
</dbReference>
<feature type="domain" description="PHD-type" evidence="8">
    <location>
        <begin position="95"/>
        <end position="172"/>
    </location>
</feature>
<dbReference type="PROSITE" id="PS51352">
    <property type="entry name" value="THIOREDOXIN_2"/>
    <property type="match status" value="1"/>
</dbReference>
<dbReference type="InterPro" id="IPR034078">
    <property type="entry name" value="NFX1_fam"/>
</dbReference>
<reference evidence="10 11" key="1">
    <citation type="journal article" date="2015" name="Genome Biol. Evol.">
        <title>Comparative Genomics of a Bacterivorous Green Alga Reveals Evolutionary Causalities and Consequences of Phago-Mixotrophic Mode of Nutrition.</title>
        <authorList>
            <person name="Burns J.A."/>
            <person name="Paasch A."/>
            <person name="Narechania A."/>
            <person name="Kim E."/>
        </authorList>
    </citation>
    <scope>NUCLEOTIDE SEQUENCE [LARGE SCALE GENOMIC DNA]</scope>
    <source>
        <strain evidence="10 11">PLY_AMNH</strain>
    </source>
</reference>
<comment type="caution">
    <text evidence="10">The sequence shown here is derived from an EMBL/GenBank/DDBJ whole genome shotgun (WGS) entry which is preliminary data.</text>
</comment>
<dbReference type="PANTHER" id="PTHR12360:SF1">
    <property type="entry name" value="NF-X1-TYPE ZINC FINGER PROTEIN NFXL1"/>
    <property type="match status" value="1"/>
</dbReference>
<sequence length="1166" mass="126516">MSRPVWQVDQSGTAPLGRGRGRGGAKPRVGAVPATPMGFSPDPPPMVQDAPSDEDEDVQMDASVEKSLFSSYLEGAESDQRLEQGLSRVRQHLYSSICLVCLEKVPADAAIWTCQKGCHTVFHLMCIQTWAKQEADRNALRTVSNLDPHLFPNAQAKARAQAKWHCPKCRIDHGVDETPTKYLCYCSKENDPVFDPWLTPHSCGERCDKQLGACDHTCKLLCHPGPCPPCPRVVQAACFCGKVHSARRCGSTPTSCGKTCTRLLDCGVHRCTQKCHEGACKPCDRKTTSTCQCGSSTQARPCAERNFQCEKICAKTLDCGHHTCDRVCHDGRCGPCPQTARRACFCGKQHAALTCDMPTPSCGATCGCQMICGLHKCSERCHDGPCPTACKEIVTKGCRCGGTKKTLPCSQSLLCERKCQQMRGCGRHPCKRRCCDGEVCNRKLMCGTHKCTAPCHEGPCLPCPRTVVVACACGASTREYPCGRDRHAAPPPCFQPCAVPRRCRHTGLPELRHPCHYGPCPPCPSPCATPFSCGHGCPLVCHDPLPAAVVSFEDWKTMAKKERARQERERATILPPPVVDADTPAITLPLFSITPAVSALQAAAGSSDAETGALPSICPPCPYLVQVPCLGGHLVQTMPCSVSGTFSCGNVCSRQLPCGNHVCDKPCHAVSTPANAAGPGGALTPPSGPECSACELMCTRTLGCGHACPEPCHPGGCPECALVVKRKCHCGGQTLPLACAALHGASSATTMSDAHKALLSCQQECGLRLPRCPHPCTQTCHPGACPDDTCRRKVSVRCPCRRLKRQWECPKVAAALDEKARSVYAQANPSSSAASAPALLDCDEECARAKGASSAKAAPVKPEAPSGPAPGPERKPKGRRRGRQEEEIVELRWWQLSPESSSWLKKVGSFFAQYALVGAIGLLIAMALKNYMLKLDESAQARWKPKAPSHFSWKRSLTSIHSTQGSLAMNDFEEQWWEIGNPMNMVEIEDYTELLGELSRSKDKLVVLIFYSPTCCACRTFHPKICQMASEQNDVVFLKVRYDSNEELCKGLDIQQLPFFHLYRGARGRIAAFTASLNTLQRLRGAVERANLPMCSRGKRRIVSRLKGTPVKLTTQERMKMKVAFKRAMDGKCFAMPSVQATRWVESIDHAYSAHLSGDEDSGDTT</sequence>
<comment type="similarity">
    <text evidence="1">Belongs to the NFX1 family.</text>
</comment>
<proteinExistence type="inferred from homology"/>
<dbReference type="InterPro" id="IPR019787">
    <property type="entry name" value="Znf_PHD-finger"/>
</dbReference>
<evidence type="ECO:0000256" key="7">
    <source>
        <dbReference type="SAM" id="MobiDB-lite"/>
    </source>
</evidence>
<dbReference type="EMBL" id="LGRX02033305">
    <property type="protein sequence ID" value="KAK3241817.1"/>
    <property type="molecule type" value="Genomic_DNA"/>
</dbReference>
<dbReference type="InterPro" id="IPR036249">
    <property type="entry name" value="Thioredoxin-like_sf"/>
</dbReference>
<dbReference type="PROSITE" id="PS50016">
    <property type="entry name" value="ZF_PHD_2"/>
    <property type="match status" value="1"/>
</dbReference>
<dbReference type="CDD" id="cd02947">
    <property type="entry name" value="TRX_family"/>
    <property type="match status" value="1"/>
</dbReference>
<dbReference type="InterPro" id="IPR013766">
    <property type="entry name" value="Thioredoxin_domain"/>
</dbReference>
<dbReference type="InterPro" id="IPR019786">
    <property type="entry name" value="Zinc_finger_PHD-type_CS"/>
</dbReference>
<dbReference type="Proteomes" id="UP001190700">
    <property type="component" value="Unassembled WGS sequence"/>
</dbReference>
<dbReference type="GO" id="GO:0000977">
    <property type="term" value="F:RNA polymerase II transcription regulatory region sequence-specific DNA binding"/>
    <property type="evidence" value="ECO:0007669"/>
    <property type="project" value="TreeGrafter"/>
</dbReference>
<evidence type="ECO:0000256" key="3">
    <source>
        <dbReference type="ARBA" id="ARBA00022737"/>
    </source>
</evidence>
<evidence type="ECO:0000313" key="10">
    <source>
        <dbReference type="EMBL" id="KAK3241817.1"/>
    </source>
</evidence>
<keyword evidence="5" id="KW-0862">Zinc</keyword>
<dbReference type="Pfam" id="PF01422">
    <property type="entry name" value="zf-NF-X1"/>
    <property type="match status" value="11"/>
</dbReference>
<dbReference type="InterPro" id="IPR000967">
    <property type="entry name" value="Znf_NFX1"/>
</dbReference>
<feature type="compositionally biased region" description="Low complexity" evidence="7">
    <location>
        <begin position="853"/>
        <end position="864"/>
    </location>
</feature>
<dbReference type="SUPFAM" id="SSF52833">
    <property type="entry name" value="Thioredoxin-like"/>
    <property type="match status" value="1"/>
</dbReference>
<dbReference type="Pfam" id="PF00085">
    <property type="entry name" value="Thioredoxin"/>
    <property type="match status" value="1"/>
</dbReference>
<dbReference type="SMART" id="SM00438">
    <property type="entry name" value="ZnF_NFX"/>
    <property type="match status" value="10"/>
</dbReference>
<name>A0AAE0BSD5_9CHLO</name>
<dbReference type="CDD" id="cd06008">
    <property type="entry name" value="NF-X1-zinc-finger"/>
    <property type="match status" value="6"/>
</dbReference>
<dbReference type="GO" id="GO:0005634">
    <property type="term" value="C:nucleus"/>
    <property type="evidence" value="ECO:0007669"/>
    <property type="project" value="InterPro"/>
</dbReference>
<organism evidence="10 11">
    <name type="scientific">Cymbomonas tetramitiformis</name>
    <dbReference type="NCBI Taxonomy" id="36881"/>
    <lineage>
        <taxon>Eukaryota</taxon>
        <taxon>Viridiplantae</taxon>
        <taxon>Chlorophyta</taxon>
        <taxon>Pyramimonadophyceae</taxon>
        <taxon>Pyramimonadales</taxon>
        <taxon>Pyramimonadaceae</taxon>
        <taxon>Cymbomonas</taxon>
    </lineage>
</organism>
<evidence type="ECO:0000259" key="8">
    <source>
        <dbReference type="PROSITE" id="PS50016"/>
    </source>
</evidence>
<dbReference type="AlphaFoldDB" id="A0AAE0BSD5"/>
<evidence type="ECO:0000256" key="1">
    <source>
        <dbReference type="ARBA" id="ARBA00007269"/>
    </source>
</evidence>
<dbReference type="GO" id="GO:0000981">
    <property type="term" value="F:DNA-binding transcription factor activity, RNA polymerase II-specific"/>
    <property type="evidence" value="ECO:0007669"/>
    <property type="project" value="TreeGrafter"/>
</dbReference>
<evidence type="ECO:0000259" key="9">
    <source>
        <dbReference type="PROSITE" id="PS51352"/>
    </source>
</evidence>
<dbReference type="Gene3D" id="3.40.30.10">
    <property type="entry name" value="Glutaredoxin"/>
    <property type="match status" value="1"/>
</dbReference>